<gene>
    <name evidence="4" type="ORF">SAMN05444584_0968</name>
</gene>
<organism evidence="4 5">
    <name type="scientific">Acinetobacter apis</name>
    <dbReference type="NCBI Taxonomy" id="1229165"/>
    <lineage>
        <taxon>Bacteria</taxon>
        <taxon>Pseudomonadati</taxon>
        <taxon>Pseudomonadota</taxon>
        <taxon>Gammaproteobacteria</taxon>
        <taxon>Moraxellales</taxon>
        <taxon>Moraxellaceae</taxon>
        <taxon>Acinetobacter</taxon>
    </lineage>
</organism>
<proteinExistence type="inferred from homology"/>
<dbReference type="InterPro" id="IPR002347">
    <property type="entry name" value="SDR_fam"/>
</dbReference>
<reference evidence="5" key="1">
    <citation type="submission" date="2017-06" db="EMBL/GenBank/DDBJ databases">
        <authorList>
            <person name="Varghese N."/>
            <person name="Submissions S."/>
        </authorList>
    </citation>
    <scope>NUCLEOTIDE SEQUENCE [LARGE SCALE GENOMIC DNA]</scope>
    <source>
        <strain evidence="5">ANC 5114</strain>
    </source>
</reference>
<name>A0A217EFA5_9GAMM</name>
<dbReference type="OrthoDB" id="9809287at2"/>
<dbReference type="SUPFAM" id="SSF51735">
    <property type="entry name" value="NAD(P)-binding Rossmann-fold domains"/>
    <property type="match status" value="1"/>
</dbReference>
<accession>A0A217EFA5</accession>
<dbReference type="PANTHER" id="PTHR48107">
    <property type="entry name" value="NADPH-DEPENDENT ALDEHYDE REDUCTASE-LIKE PROTEIN, CHLOROPLASTIC-RELATED"/>
    <property type="match status" value="1"/>
</dbReference>
<dbReference type="RefSeq" id="WP_088823041.1">
    <property type="nucleotide sequence ID" value="NZ_FZLN01000001.1"/>
</dbReference>
<feature type="region of interest" description="Disordered" evidence="3">
    <location>
        <begin position="1"/>
        <end position="20"/>
    </location>
</feature>
<dbReference type="PRINTS" id="PR00080">
    <property type="entry name" value="SDRFAMILY"/>
</dbReference>
<dbReference type="PANTHER" id="PTHR48107:SF16">
    <property type="entry name" value="NADPH-DEPENDENT ALDEHYDE REDUCTASE 1, CHLOROPLASTIC"/>
    <property type="match status" value="1"/>
</dbReference>
<dbReference type="Pfam" id="PF13561">
    <property type="entry name" value="adh_short_C2"/>
    <property type="match status" value="1"/>
</dbReference>
<keyword evidence="2" id="KW-0560">Oxidoreductase</keyword>
<dbReference type="PRINTS" id="PR00081">
    <property type="entry name" value="GDHRDH"/>
</dbReference>
<evidence type="ECO:0000256" key="1">
    <source>
        <dbReference type="ARBA" id="ARBA00006484"/>
    </source>
</evidence>
<dbReference type="AlphaFoldDB" id="A0A217EFA5"/>
<dbReference type="FunFam" id="3.40.50.720:FF:000084">
    <property type="entry name" value="Short-chain dehydrogenase reductase"/>
    <property type="match status" value="1"/>
</dbReference>
<dbReference type="EMBL" id="FZLN01000001">
    <property type="protein sequence ID" value="SNQ29034.1"/>
    <property type="molecule type" value="Genomic_DNA"/>
</dbReference>
<comment type="similarity">
    <text evidence="1">Belongs to the short-chain dehydrogenases/reductases (SDR) family.</text>
</comment>
<evidence type="ECO:0000256" key="3">
    <source>
        <dbReference type="SAM" id="MobiDB-lite"/>
    </source>
</evidence>
<dbReference type="GO" id="GO:0016614">
    <property type="term" value="F:oxidoreductase activity, acting on CH-OH group of donors"/>
    <property type="evidence" value="ECO:0007669"/>
    <property type="project" value="UniProtKB-ARBA"/>
</dbReference>
<evidence type="ECO:0000313" key="5">
    <source>
        <dbReference type="Proteomes" id="UP000243463"/>
    </source>
</evidence>
<keyword evidence="5" id="KW-1185">Reference proteome</keyword>
<dbReference type="Gene3D" id="3.40.50.720">
    <property type="entry name" value="NAD(P)-binding Rossmann-like Domain"/>
    <property type="match status" value="1"/>
</dbReference>
<sequence length="291" mass="31380">MVNKFNIPAQQQEHPGSDAQLKPQAEFIAKDYLGSKKLVGKVALITGGDSGIGRAAALHFAKEGAEVAITYLKDSDVEKVDAEWVKDWVENEGGVCRIYPVDLRHSQEGIDLVKHVVADFGKLNIVVNNAGTQYPNDDLATLEDEQWLDTFATNVHSMFYVTKAALPHLSEGDVIINTSSVNGYLGPGNMVDYSTTKGAQISFTRALSNQLLKRGIRVNAIAPGPVWTPLQPASLGRFNPQFVENYGGNSPMERCGQPSELGPSFVFLASSDSSFITGQTLHPNGGMMVGG</sequence>
<dbReference type="Proteomes" id="UP000243463">
    <property type="component" value="Unassembled WGS sequence"/>
</dbReference>
<evidence type="ECO:0000313" key="4">
    <source>
        <dbReference type="EMBL" id="SNQ29034.1"/>
    </source>
</evidence>
<dbReference type="InterPro" id="IPR036291">
    <property type="entry name" value="NAD(P)-bd_dom_sf"/>
</dbReference>
<protein>
    <submittedName>
        <fullName evidence="4">NAD(P)-dependent dehydrogenase, short-chain alcohol dehydrogenase family</fullName>
    </submittedName>
</protein>
<evidence type="ECO:0000256" key="2">
    <source>
        <dbReference type="ARBA" id="ARBA00023002"/>
    </source>
</evidence>